<keyword evidence="1" id="KW-1133">Transmembrane helix</keyword>
<organism evidence="2 3">
    <name type="scientific">Paralvinella palmiformis</name>
    <dbReference type="NCBI Taxonomy" id="53620"/>
    <lineage>
        <taxon>Eukaryota</taxon>
        <taxon>Metazoa</taxon>
        <taxon>Spiralia</taxon>
        <taxon>Lophotrochozoa</taxon>
        <taxon>Annelida</taxon>
        <taxon>Polychaeta</taxon>
        <taxon>Sedentaria</taxon>
        <taxon>Canalipalpata</taxon>
        <taxon>Terebellida</taxon>
        <taxon>Terebelliformia</taxon>
        <taxon>Alvinellidae</taxon>
        <taxon>Paralvinella</taxon>
    </lineage>
</organism>
<keyword evidence="3" id="KW-1185">Reference proteome</keyword>
<feature type="transmembrane region" description="Helical" evidence="1">
    <location>
        <begin position="21"/>
        <end position="44"/>
    </location>
</feature>
<evidence type="ECO:0008006" key="4">
    <source>
        <dbReference type="Google" id="ProtNLM"/>
    </source>
</evidence>
<dbReference type="Proteomes" id="UP001208570">
    <property type="component" value="Unassembled WGS sequence"/>
</dbReference>
<keyword evidence="1" id="KW-0812">Transmembrane</keyword>
<protein>
    <recommendedName>
        <fullName evidence="4">Transmembrane protein</fullName>
    </recommendedName>
</protein>
<sequence length="111" mass="12910">MTISQFRNQDVRLGRIFKQQILVMILVLGGGGGGLVGLCSTNIIPQEPTCIMSYFMWKITKLTNNNIVCEQTRYVQLTNNKKQYILDNKYHHNNRYNININASFFLSRQQH</sequence>
<reference evidence="2" key="1">
    <citation type="journal article" date="2023" name="Mol. Biol. Evol.">
        <title>Third-Generation Sequencing Reveals the Adaptive Role of the Epigenome in Three Deep-Sea Polychaetes.</title>
        <authorList>
            <person name="Perez M."/>
            <person name="Aroh O."/>
            <person name="Sun Y."/>
            <person name="Lan Y."/>
            <person name="Juniper S.K."/>
            <person name="Young C.R."/>
            <person name="Angers B."/>
            <person name="Qian P.Y."/>
        </authorList>
    </citation>
    <scope>NUCLEOTIDE SEQUENCE</scope>
    <source>
        <strain evidence="2">P08H-3</strain>
    </source>
</reference>
<dbReference type="AlphaFoldDB" id="A0AAD9JVI8"/>
<accession>A0AAD9JVI8</accession>
<keyword evidence="1" id="KW-0472">Membrane</keyword>
<evidence type="ECO:0000313" key="3">
    <source>
        <dbReference type="Proteomes" id="UP001208570"/>
    </source>
</evidence>
<evidence type="ECO:0000256" key="1">
    <source>
        <dbReference type="SAM" id="Phobius"/>
    </source>
</evidence>
<gene>
    <name evidence="2" type="ORF">LSH36_160g05056</name>
</gene>
<evidence type="ECO:0000313" key="2">
    <source>
        <dbReference type="EMBL" id="KAK2159030.1"/>
    </source>
</evidence>
<name>A0AAD9JVI8_9ANNE</name>
<dbReference type="EMBL" id="JAODUP010000160">
    <property type="protein sequence ID" value="KAK2159030.1"/>
    <property type="molecule type" value="Genomic_DNA"/>
</dbReference>
<comment type="caution">
    <text evidence="2">The sequence shown here is derived from an EMBL/GenBank/DDBJ whole genome shotgun (WGS) entry which is preliminary data.</text>
</comment>
<proteinExistence type="predicted"/>